<evidence type="ECO:0000256" key="2">
    <source>
        <dbReference type="ARBA" id="ARBA00006729"/>
    </source>
</evidence>
<dbReference type="PIRSF" id="PIRSF036432">
    <property type="entry name" value="Diphthine_synth"/>
    <property type="match status" value="1"/>
</dbReference>
<keyword evidence="5 6" id="KW-0949">S-adenosyl-L-methionine</keyword>
<evidence type="ECO:0000256" key="6">
    <source>
        <dbReference type="PIRSR" id="PIRSR036432-1"/>
    </source>
</evidence>
<dbReference type="GeneID" id="41588539"/>
<feature type="binding site" evidence="6">
    <location>
        <position position="86"/>
    </location>
    <ligand>
        <name>S-adenosyl-L-methionine</name>
        <dbReference type="ChEBI" id="CHEBI:59789"/>
    </ligand>
</feature>
<gene>
    <name evidence="8" type="ORF">CSP5_1292</name>
</gene>
<evidence type="ECO:0000256" key="4">
    <source>
        <dbReference type="ARBA" id="ARBA00022679"/>
    </source>
</evidence>
<evidence type="ECO:0000313" key="9">
    <source>
        <dbReference type="Proteomes" id="UP000195607"/>
    </source>
</evidence>
<dbReference type="InterPro" id="IPR004551">
    <property type="entry name" value="Dphthn_synthase"/>
</dbReference>
<comment type="similarity">
    <text evidence="2">Belongs to the diphthine synthase family.</text>
</comment>
<feature type="binding site" evidence="6">
    <location>
        <position position="206"/>
    </location>
    <ligand>
        <name>S-adenosyl-L-methionine</name>
        <dbReference type="ChEBI" id="CHEBI:59789"/>
    </ligand>
</feature>
<dbReference type="CDD" id="cd11647">
    <property type="entry name" value="DHP5_DphB"/>
    <property type="match status" value="1"/>
</dbReference>
<dbReference type="InterPro" id="IPR035996">
    <property type="entry name" value="4pyrrol_Methylase_sf"/>
</dbReference>
<feature type="binding site" evidence="6">
    <location>
        <position position="166"/>
    </location>
    <ligand>
        <name>S-adenosyl-L-methionine</name>
        <dbReference type="ChEBI" id="CHEBI:59789"/>
    </ligand>
</feature>
<dbReference type="GO" id="GO:0032259">
    <property type="term" value="P:methylation"/>
    <property type="evidence" value="ECO:0007669"/>
    <property type="project" value="UniProtKB-KW"/>
</dbReference>
<dbReference type="GO" id="GO:0017183">
    <property type="term" value="P:protein histidyl modification to diphthamide"/>
    <property type="evidence" value="ECO:0007669"/>
    <property type="project" value="UniProtKB-UniPathway"/>
</dbReference>
<evidence type="ECO:0000313" key="8">
    <source>
        <dbReference type="EMBL" id="SIM69672.1"/>
    </source>
</evidence>
<dbReference type="SUPFAM" id="SSF53790">
    <property type="entry name" value="Tetrapyrrole methylase"/>
    <property type="match status" value="1"/>
</dbReference>
<proteinExistence type="inferred from homology"/>
<comment type="pathway">
    <text evidence="1">Protein modification; peptidyl-diphthamide biosynthesis.</text>
</comment>
<dbReference type="Proteomes" id="UP000195607">
    <property type="component" value="Chromosome I"/>
</dbReference>
<feature type="domain" description="Tetrapyrrole methylase" evidence="7">
    <location>
        <begin position="6"/>
        <end position="219"/>
    </location>
</feature>
<keyword evidence="3" id="KW-0489">Methyltransferase</keyword>
<feature type="binding site" evidence="6">
    <location>
        <position position="13"/>
    </location>
    <ligand>
        <name>S-adenosyl-L-methionine</name>
        <dbReference type="ChEBI" id="CHEBI:59789"/>
    </ligand>
</feature>
<dbReference type="RefSeq" id="WP_148689917.1">
    <property type="nucleotide sequence ID" value="NZ_LT671858.1"/>
</dbReference>
<protein>
    <submittedName>
        <fullName evidence="8">Diphthine synthase</fullName>
    </submittedName>
</protein>
<dbReference type="InterPro" id="IPR000878">
    <property type="entry name" value="4pyrrol_Mease"/>
</dbReference>
<dbReference type="AlphaFoldDB" id="A0A1N5V907"/>
<accession>A0A1N5V907</accession>
<evidence type="ECO:0000256" key="1">
    <source>
        <dbReference type="ARBA" id="ARBA00005156"/>
    </source>
</evidence>
<dbReference type="EMBL" id="LT671858">
    <property type="protein sequence ID" value="SIM69672.1"/>
    <property type="molecule type" value="Genomic_DNA"/>
</dbReference>
<dbReference type="NCBIfam" id="TIGR00522">
    <property type="entry name" value="dph5"/>
    <property type="match status" value="1"/>
</dbReference>
<dbReference type="InterPro" id="IPR014776">
    <property type="entry name" value="4pyrrole_Mease_sub2"/>
</dbReference>
<evidence type="ECO:0000259" key="7">
    <source>
        <dbReference type="Pfam" id="PF00590"/>
    </source>
</evidence>
<keyword evidence="4" id="KW-0808">Transferase</keyword>
<organism evidence="8 9">
    <name type="scientific">Cuniculiplasma divulgatum</name>
    <dbReference type="NCBI Taxonomy" id="1673428"/>
    <lineage>
        <taxon>Archaea</taxon>
        <taxon>Methanobacteriati</taxon>
        <taxon>Thermoplasmatota</taxon>
        <taxon>Thermoplasmata</taxon>
        <taxon>Thermoplasmatales</taxon>
        <taxon>Cuniculiplasmataceae</taxon>
        <taxon>Cuniculiplasma</taxon>
    </lineage>
</organism>
<sequence>MSTENLNIIGSGLRGIGSLTIIEMDILGRSDHIFIDDYTSIFPESFREDLEKSISKPIILLKREDVESFSFIKEGSGTVSLIVSGDPMTSTTHFSIISYCKINNIKWRIFENASITGAVAGRTGLSSYRTGITVSLPEIYENFIPVSPLQNIVRNLRNRLHTIILIDLKNGKNLDIVRVHHIVKVMIEKTGYRELQSIPVLILQRVGWNDEHIFTSTLDGMGNRKVESPYCLVVPFRPDSNEIENMKSLNLEEISIFEKFNYEKIPEKLD</sequence>
<feature type="binding site" evidence="6">
    <location>
        <position position="230"/>
    </location>
    <ligand>
        <name>S-adenosyl-L-methionine</name>
        <dbReference type="ChEBI" id="CHEBI:59789"/>
    </ligand>
</feature>
<dbReference type="PANTHER" id="PTHR10882">
    <property type="entry name" value="DIPHTHINE SYNTHASE"/>
    <property type="match status" value="1"/>
</dbReference>
<name>A0A1N5V907_9ARCH</name>
<dbReference type="PANTHER" id="PTHR10882:SF0">
    <property type="entry name" value="DIPHTHINE METHYL ESTER SYNTHASE"/>
    <property type="match status" value="1"/>
</dbReference>
<feature type="binding site" evidence="6">
    <location>
        <position position="89"/>
    </location>
    <ligand>
        <name>S-adenosyl-L-methionine</name>
        <dbReference type="ChEBI" id="CHEBI:59789"/>
    </ligand>
</feature>
<dbReference type="UniPathway" id="UPA00559"/>
<dbReference type="Pfam" id="PF00590">
    <property type="entry name" value="TP_methylase"/>
    <property type="match status" value="1"/>
</dbReference>
<dbReference type="InterPro" id="IPR014777">
    <property type="entry name" value="4pyrrole_Mease_sub1"/>
</dbReference>
<reference evidence="8 9" key="1">
    <citation type="submission" date="2016-04" db="EMBL/GenBank/DDBJ databases">
        <authorList>
            <person name="Evans L.H."/>
            <person name="Alamgir A."/>
            <person name="Owens N."/>
            <person name="Weber N.D."/>
            <person name="Virtaneva K."/>
            <person name="Barbian K."/>
            <person name="Babar A."/>
            <person name="Rosenke K."/>
        </authorList>
    </citation>
    <scope>NUCLEOTIDE SEQUENCE [LARGE SCALE GENOMIC DNA]</scope>
    <source>
        <strain evidence="9">S5(T) (JCM 30642 \VKM B-2941)</strain>
    </source>
</reference>
<dbReference type="GO" id="GO:0004164">
    <property type="term" value="F:diphthine synthase activity"/>
    <property type="evidence" value="ECO:0007669"/>
    <property type="project" value="InterPro"/>
</dbReference>
<dbReference type="Gene3D" id="3.40.1010.10">
    <property type="entry name" value="Cobalt-precorrin-4 Transmethylase, Domain 1"/>
    <property type="match status" value="1"/>
</dbReference>
<evidence type="ECO:0000256" key="5">
    <source>
        <dbReference type="ARBA" id="ARBA00022691"/>
    </source>
</evidence>
<dbReference type="Gene3D" id="3.30.950.10">
    <property type="entry name" value="Methyltransferase, Cobalt-precorrin-4 Transmethylase, Domain 2"/>
    <property type="match status" value="1"/>
</dbReference>
<feature type="binding site" evidence="6">
    <location>
        <begin position="114"/>
        <end position="115"/>
    </location>
    <ligand>
        <name>S-adenosyl-L-methionine</name>
        <dbReference type="ChEBI" id="CHEBI:59789"/>
    </ligand>
</feature>
<evidence type="ECO:0000256" key="3">
    <source>
        <dbReference type="ARBA" id="ARBA00022603"/>
    </source>
</evidence>